<name>A0ACB7H3D9_MANES</name>
<evidence type="ECO:0000313" key="1">
    <source>
        <dbReference type="EMBL" id="KAG8647222.1"/>
    </source>
</evidence>
<sequence length="294" mass="32991">MEVHREDKKADDFGRAVSRMAVAQICETLGFHGFKESALDALTDVAIRYLLDLGKTASTHANLSVPPFPVVRDKRLIPSFLNMSETPPGKHIPPWLPAFPDPHTYIRTPMWNERVVDPRAEQIEQARQRRKAERALLSLQQRLVSNGSAEASSSEANNDNVKELGVPESNPFLSTPLKPGEKDVSAVVLPDKLKNNACLMEAFAPAIEAAKEGDLAESEDRERRLLPEKRPAVIFKFKTGKKLLGEPLDLSLSRKGGGRVGHWLGRDEERDDKKRRAEYILRHSMENPHELTQL</sequence>
<organism evidence="1 2">
    <name type="scientific">Manihot esculenta</name>
    <name type="common">Cassava</name>
    <name type="synonym">Jatropha manihot</name>
    <dbReference type="NCBI Taxonomy" id="3983"/>
    <lineage>
        <taxon>Eukaryota</taxon>
        <taxon>Viridiplantae</taxon>
        <taxon>Streptophyta</taxon>
        <taxon>Embryophyta</taxon>
        <taxon>Tracheophyta</taxon>
        <taxon>Spermatophyta</taxon>
        <taxon>Magnoliopsida</taxon>
        <taxon>eudicotyledons</taxon>
        <taxon>Gunneridae</taxon>
        <taxon>Pentapetalae</taxon>
        <taxon>rosids</taxon>
        <taxon>fabids</taxon>
        <taxon>Malpighiales</taxon>
        <taxon>Euphorbiaceae</taxon>
        <taxon>Crotonoideae</taxon>
        <taxon>Manihoteae</taxon>
        <taxon>Manihot</taxon>
    </lineage>
</organism>
<evidence type="ECO:0000313" key="2">
    <source>
        <dbReference type="Proteomes" id="UP000091857"/>
    </source>
</evidence>
<dbReference type="Proteomes" id="UP000091857">
    <property type="component" value="Chromosome 9"/>
</dbReference>
<dbReference type="EMBL" id="CM004395">
    <property type="protein sequence ID" value="KAG8647222.1"/>
    <property type="molecule type" value="Genomic_DNA"/>
</dbReference>
<keyword evidence="2" id="KW-1185">Reference proteome</keyword>
<reference evidence="2" key="1">
    <citation type="journal article" date="2016" name="Nat. Biotechnol.">
        <title>Sequencing wild and cultivated cassava and related species reveals extensive interspecific hybridization and genetic diversity.</title>
        <authorList>
            <person name="Bredeson J.V."/>
            <person name="Lyons J.B."/>
            <person name="Prochnik S.E."/>
            <person name="Wu G.A."/>
            <person name="Ha C.M."/>
            <person name="Edsinger-Gonzales E."/>
            <person name="Grimwood J."/>
            <person name="Schmutz J."/>
            <person name="Rabbi I.Y."/>
            <person name="Egesi C."/>
            <person name="Nauluvula P."/>
            <person name="Lebot V."/>
            <person name="Ndunguru J."/>
            <person name="Mkamilo G."/>
            <person name="Bart R.S."/>
            <person name="Setter T.L."/>
            <person name="Gleadow R.M."/>
            <person name="Kulakow P."/>
            <person name="Ferguson M.E."/>
            <person name="Rounsley S."/>
            <person name="Rokhsar D.S."/>
        </authorList>
    </citation>
    <scope>NUCLEOTIDE SEQUENCE [LARGE SCALE GENOMIC DNA]</scope>
    <source>
        <strain evidence="2">cv. AM560-2</strain>
    </source>
</reference>
<gene>
    <name evidence="1" type="ORF">MANES_09G066601v8</name>
</gene>
<comment type="caution">
    <text evidence="1">The sequence shown here is derived from an EMBL/GenBank/DDBJ whole genome shotgun (WGS) entry which is preliminary data.</text>
</comment>
<protein>
    <submittedName>
        <fullName evidence="1">Uncharacterized protein</fullName>
    </submittedName>
</protein>
<proteinExistence type="predicted"/>
<accession>A0ACB7H3D9</accession>